<evidence type="ECO:0000313" key="5">
    <source>
        <dbReference type="Proteomes" id="UP000186165"/>
    </source>
</evidence>
<reference evidence="2 4" key="1">
    <citation type="submission" date="2016-06" db="EMBL/GenBank/DDBJ databases">
        <title>Discovery of anaerobic lithoheterotrophic haloarchaeon capable of sulfur respiration by hydrogen and formate.</title>
        <authorList>
            <person name="Sorokin D.Y."/>
            <person name="Kublanov I.V."/>
            <person name="Roman P."/>
            <person name="Sinninghe Damste J.S."/>
            <person name="Golyshin P.N."/>
            <person name="Rojo D."/>
            <person name="Ciordia S."/>
            <person name="Mena Md.C."/>
            <person name="Ferrer M."/>
            <person name="Smedile F."/>
            <person name="Messina E."/>
            <person name="La Cono V."/>
            <person name="Yakimov M.M."/>
        </authorList>
    </citation>
    <scope>NUCLEOTIDE SEQUENCE [LARGE SCALE GENOMIC DNA]</scope>
    <source>
        <strain evidence="2 4">HTSR1</strain>
    </source>
</reference>
<dbReference type="RefSeq" id="WP_198400427.1">
    <property type="nucleotide sequence ID" value="NZ_CP016070.1"/>
</dbReference>
<dbReference type="STRING" id="1873524.HSR6_0492"/>
<dbReference type="InterPro" id="IPR057160">
    <property type="entry name" value="DUF7838"/>
</dbReference>
<evidence type="ECO:0000313" key="4">
    <source>
        <dbReference type="Proteomes" id="UP000185608"/>
    </source>
</evidence>
<evidence type="ECO:0000259" key="1">
    <source>
        <dbReference type="Pfam" id="PF25208"/>
    </source>
</evidence>
<name>A0A1D8S2X3_9EURY</name>
<evidence type="ECO:0000313" key="2">
    <source>
        <dbReference type="EMBL" id="AOW79705.1"/>
    </source>
</evidence>
<organism evidence="2 4">
    <name type="scientific">Halodesulfurarchaeum formicicum</name>
    <dbReference type="NCBI Taxonomy" id="1873524"/>
    <lineage>
        <taxon>Archaea</taxon>
        <taxon>Methanobacteriati</taxon>
        <taxon>Methanobacteriota</taxon>
        <taxon>Stenosarchaea group</taxon>
        <taxon>Halobacteria</taxon>
        <taxon>Halobacteriales</taxon>
        <taxon>Halobacteriaceae</taxon>
        <taxon>Halodesulfurarchaeum</taxon>
    </lineage>
</organism>
<dbReference type="GeneID" id="62009078"/>
<sequence>MEIEHYCPECGEERSFSLMASNQMHLGKKTKWWCEECGYEMVLIGEDVDTASAQA</sequence>
<dbReference type="Proteomes" id="UP000185608">
    <property type="component" value="Chromosome"/>
</dbReference>
<gene>
    <name evidence="3" type="ORF">HSR6_0492</name>
    <name evidence="2" type="ORF">HTSR_0508</name>
</gene>
<dbReference type="EMBL" id="CP016804">
    <property type="protein sequence ID" value="APE94955.1"/>
    <property type="molecule type" value="Genomic_DNA"/>
</dbReference>
<dbReference type="Pfam" id="PF25208">
    <property type="entry name" value="DUF7838"/>
    <property type="match status" value="1"/>
</dbReference>
<protein>
    <recommendedName>
        <fullName evidence="1">DUF7838 domain-containing protein</fullName>
    </recommendedName>
</protein>
<dbReference type="EMBL" id="CP016070">
    <property type="protein sequence ID" value="AOW79705.1"/>
    <property type="molecule type" value="Genomic_DNA"/>
</dbReference>
<dbReference type="AlphaFoldDB" id="A0A1D8S2X3"/>
<dbReference type="KEGG" id="halh:HTSR_0508"/>
<reference evidence="3" key="3">
    <citation type="journal article" date="2017" name="ISME J.">
        <title>Discovery of anaerobic lithoheterotrophic haloarchaea, ubiquitous in hypersaline habitats.</title>
        <authorList>
            <person name="Sorokin D.Y."/>
            <person name="Messina E."/>
            <person name="Smedile F."/>
            <person name="Roman P."/>
            <person name="Damste J.S.S."/>
            <person name="Ciordia S."/>
            <person name="Mena M.C."/>
            <person name="Ferrer M."/>
            <person name="Golyshin P.N."/>
            <person name="Kublanov I.V."/>
            <person name="Samarov N.I."/>
            <person name="Toshchakov S.V."/>
            <person name="La Cono V."/>
            <person name="Yakimov M.M."/>
        </authorList>
    </citation>
    <scope>NUCLEOTIDE SEQUENCE</scope>
    <source>
        <strain evidence="3">HSR6</strain>
    </source>
</reference>
<dbReference type="OrthoDB" id="280204at2157"/>
<dbReference type="Proteomes" id="UP000186165">
    <property type="component" value="Chromosome"/>
</dbReference>
<accession>A0A1J1AAZ3</accession>
<evidence type="ECO:0000313" key="3">
    <source>
        <dbReference type="EMBL" id="APE94955.1"/>
    </source>
</evidence>
<accession>A0A1D8S2X3</accession>
<dbReference type="KEGG" id="hhsr:HSR6_0492"/>
<keyword evidence="5" id="KW-1185">Reference proteome</keyword>
<reference evidence="5" key="2">
    <citation type="submission" date="2016-08" db="EMBL/GenBank/DDBJ databases">
        <title>Discovery of first anaerobic lithoheterotrophic haloarchae widely represented in hypersaline habitats.</title>
        <authorList>
            <person name="Sorokin D.Y."/>
            <person name="Kublanov I.V."/>
            <person name="Roman P."/>
            <person name="Sinninghe Damste J.S."/>
            <person name="Golyshin P.N."/>
            <person name="Rojo D."/>
            <person name="Ciordia S."/>
            <person name="Mena Md.C."/>
            <person name="Ferrer M."/>
            <person name="Smedile F."/>
            <person name="Messina E."/>
            <person name="La Cono V."/>
            <person name="Yakimov M.M."/>
        </authorList>
    </citation>
    <scope>NUCLEOTIDE SEQUENCE [LARGE SCALE GENOMIC DNA]</scope>
    <source>
        <strain evidence="5">HSR6</strain>
    </source>
</reference>
<feature type="domain" description="DUF7838" evidence="1">
    <location>
        <begin position="1"/>
        <end position="52"/>
    </location>
</feature>
<proteinExistence type="predicted"/>